<keyword evidence="9" id="KW-1185">Reference proteome</keyword>
<keyword evidence="2" id="KW-0813">Transport</keyword>
<feature type="region of interest" description="Disordered" evidence="6">
    <location>
        <begin position="1"/>
        <end position="78"/>
    </location>
</feature>
<keyword evidence="3 7" id="KW-0812">Transmembrane</keyword>
<dbReference type="InterPro" id="IPR011701">
    <property type="entry name" value="MFS"/>
</dbReference>
<dbReference type="InterPro" id="IPR036259">
    <property type="entry name" value="MFS_trans_sf"/>
</dbReference>
<keyword evidence="5 7" id="KW-0472">Membrane</keyword>
<dbReference type="EMBL" id="ML122250">
    <property type="protein sequence ID" value="RPD67263.1"/>
    <property type="molecule type" value="Genomic_DNA"/>
</dbReference>
<accession>A0A5C2STK7</accession>
<evidence type="ECO:0000256" key="7">
    <source>
        <dbReference type="SAM" id="Phobius"/>
    </source>
</evidence>
<feature type="transmembrane region" description="Helical" evidence="7">
    <location>
        <begin position="86"/>
        <end position="102"/>
    </location>
</feature>
<sequence>MTFPTTNVDADPDPTSQITWPGRQQDRGRRGSNTHASILREERSGSRPSVNRLNGNGKQKPARSAVAEEAADSGSSGKKRMSTLDLVYLSVSMGGSQVAWTVELGYGTPFLLELGLTEQLTSLVWLAGPISGLIAQPVIGAISDASTSKYRRRFWIVLSTFALVISTLTLAYCREIATFFVDLLGSSAGSWDPKYIKAVQDTAIGFAIVSFYVLDFALNALQASLRNLLLDVTPPGQLNAANAWHSRMLNAGNIVGYGFGFLPLANMPILRLLGGSQFRKFCVVCMIILAITVWITCWTQEEQPREQLRLEKGGMRDILKNIWTTIVTLPRPIRRVCYVQLFAFMGWFPFLFYSTTYIGQVMAYEMGKEPDHDYATRTGALAMLIYSLVAVAAGTLLPHLTRRDAALLAHEGDEDEDVELSRLRAQVREWRAEAARRGKPLRLPLMPFFLRNIWTGALLLFTFLTLATFFVTKVWQAIILVSLVGICWAVACWAPFAIIMEFLKEHERDTNEDGEAIAREWARRPSHSRTLSTPAMRRNSRVGDAERTPLLRRRSFDQHNPDAASGQESVAGGTILGIHNLAIVMPQFVVAIASSVIFGIVDADVDSDPANDAALYGKNGVAWVLRFGGVCTLFGAVLARRVPPTRTEKEIRRRLAELRVLNEEGMP</sequence>
<evidence type="ECO:0000256" key="3">
    <source>
        <dbReference type="ARBA" id="ARBA00022692"/>
    </source>
</evidence>
<dbReference type="GO" id="GO:0005886">
    <property type="term" value="C:plasma membrane"/>
    <property type="evidence" value="ECO:0007669"/>
    <property type="project" value="TreeGrafter"/>
</dbReference>
<feature type="transmembrane region" description="Helical" evidence="7">
    <location>
        <begin position="336"/>
        <end position="358"/>
    </location>
</feature>
<dbReference type="PANTHER" id="PTHR19432">
    <property type="entry name" value="SUGAR TRANSPORTER"/>
    <property type="match status" value="1"/>
</dbReference>
<feature type="compositionally biased region" description="Polar residues" evidence="6">
    <location>
        <begin position="46"/>
        <end position="57"/>
    </location>
</feature>
<reference evidence="8" key="1">
    <citation type="journal article" date="2018" name="Genome Biol. Evol.">
        <title>Genomics and development of Lentinus tigrinus, a white-rot wood-decaying mushroom with dimorphic fruiting bodies.</title>
        <authorList>
            <person name="Wu B."/>
            <person name="Xu Z."/>
            <person name="Knudson A."/>
            <person name="Carlson A."/>
            <person name="Chen N."/>
            <person name="Kovaka S."/>
            <person name="LaButti K."/>
            <person name="Lipzen A."/>
            <person name="Pennachio C."/>
            <person name="Riley R."/>
            <person name="Schakwitz W."/>
            <person name="Umezawa K."/>
            <person name="Ohm R.A."/>
            <person name="Grigoriev I.V."/>
            <person name="Nagy L.G."/>
            <person name="Gibbons J."/>
            <person name="Hibbett D."/>
        </authorList>
    </citation>
    <scope>NUCLEOTIDE SEQUENCE [LARGE SCALE GENOMIC DNA]</scope>
    <source>
        <strain evidence="8">ALCF2SS1-6</strain>
    </source>
</reference>
<evidence type="ECO:0000313" key="8">
    <source>
        <dbReference type="EMBL" id="RPD67263.1"/>
    </source>
</evidence>
<dbReference type="SUPFAM" id="SSF103473">
    <property type="entry name" value="MFS general substrate transporter"/>
    <property type="match status" value="2"/>
</dbReference>
<comment type="subcellular location">
    <subcellularLocation>
        <location evidence="1">Membrane</location>
        <topology evidence="1">Multi-pass membrane protein</topology>
    </subcellularLocation>
</comment>
<dbReference type="Pfam" id="PF07690">
    <property type="entry name" value="MFS_1"/>
    <property type="match status" value="1"/>
</dbReference>
<feature type="transmembrane region" description="Helical" evidence="7">
    <location>
        <begin position="581"/>
        <end position="601"/>
    </location>
</feature>
<feature type="transmembrane region" description="Helical" evidence="7">
    <location>
        <begin position="449"/>
        <end position="471"/>
    </location>
</feature>
<feature type="transmembrane region" description="Helical" evidence="7">
    <location>
        <begin position="154"/>
        <end position="172"/>
    </location>
</feature>
<feature type="compositionally biased region" description="Polar residues" evidence="6">
    <location>
        <begin position="1"/>
        <end position="19"/>
    </location>
</feature>
<name>A0A5C2STK7_9APHY</name>
<feature type="transmembrane region" description="Helical" evidence="7">
    <location>
        <begin position="477"/>
        <end position="499"/>
    </location>
</feature>
<evidence type="ECO:0000256" key="5">
    <source>
        <dbReference type="ARBA" id="ARBA00023136"/>
    </source>
</evidence>
<feature type="transmembrane region" description="Helical" evidence="7">
    <location>
        <begin position="203"/>
        <end position="221"/>
    </location>
</feature>
<proteinExistence type="predicted"/>
<gene>
    <name evidence="8" type="ORF">L227DRAFT_648351</name>
</gene>
<dbReference type="PANTHER" id="PTHR19432:SF35">
    <property type="entry name" value="SOLUTE CARRIER FAMILY 45 MEMBER 3 ISOFORM X1"/>
    <property type="match status" value="1"/>
</dbReference>
<dbReference type="GO" id="GO:0008506">
    <property type="term" value="F:sucrose:proton symporter activity"/>
    <property type="evidence" value="ECO:0007669"/>
    <property type="project" value="TreeGrafter"/>
</dbReference>
<feature type="transmembrane region" description="Helical" evidence="7">
    <location>
        <begin position="621"/>
        <end position="639"/>
    </location>
</feature>
<keyword evidence="4 7" id="KW-1133">Transmembrane helix</keyword>
<feature type="transmembrane region" description="Helical" evidence="7">
    <location>
        <begin position="122"/>
        <end position="142"/>
    </location>
</feature>
<evidence type="ECO:0000256" key="6">
    <source>
        <dbReference type="SAM" id="MobiDB-lite"/>
    </source>
</evidence>
<evidence type="ECO:0000256" key="1">
    <source>
        <dbReference type="ARBA" id="ARBA00004141"/>
    </source>
</evidence>
<evidence type="ECO:0000256" key="4">
    <source>
        <dbReference type="ARBA" id="ARBA00022989"/>
    </source>
</evidence>
<protein>
    <submittedName>
        <fullName evidence="8">MFS general substrate transporter</fullName>
    </submittedName>
</protein>
<feature type="transmembrane region" description="Helical" evidence="7">
    <location>
        <begin position="254"/>
        <end position="272"/>
    </location>
</feature>
<feature type="region of interest" description="Disordered" evidence="6">
    <location>
        <begin position="517"/>
        <end position="542"/>
    </location>
</feature>
<feature type="transmembrane region" description="Helical" evidence="7">
    <location>
        <begin position="278"/>
        <end position="299"/>
    </location>
</feature>
<dbReference type="Proteomes" id="UP000313359">
    <property type="component" value="Unassembled WGS sequence"/>
</dbReference>
<dbReference type="OrthoDB" id="28755at2759"/>
<dbReference type="AlphaFoldDB" id="A0A5C2STK7"/>
<evidence type="ECO:0000256" key="2">
    <source>
        <dbReference type="ARBA" id="ARBA00022448"/>
    </source>
</evidence>
<evidence type="ECO:0000313" key="9">
    <source>
        <dbReference type="Proteomes" id="UP000313359"/>
    </source>
</evidence>
<dbReference type="Gene3D" id="1.20.1250.20">
    <property type="entry name" value="MFS general substrate transporter like domains"/>
    <property type="match status" value="1"/>
</dbReference>
<organism evidence="8 9">
    <name type="scientific">Lentinus tigrinus ALCF2SS1-6</name>
    <dbReference type="NCBI Taxonomy" id="1328759"/>
    <lineage>
        <taxon>Eukaryota</taxon>
        <taxon>Fungi</taxon>
        <taxon>Dikarya</taxon>
        <taxon>Basidiomycota</taxon>
        <taxon>Agaricomycotina</taxon>
        <taxon>Agaricomycetes</taxon>
        <taxon>Polyporales</taxon>
        <taxon>Polyporaceae</taxon>
        <taxon>Lentinus</taxon>
    </lineage>
</organism>
<feature type="transmembrane region" description="Helical" evidence="7">
    <location>
        <begin position="378"/>
        <end position="397"/>
    </location>
</feature>